<keyword evidence="3 7" id="KW-0547">Nucleotide-binding</keyword>
<dbReference type="Gene3D" id="3.30.1490.20">
    <property type="entry name" value="ATP-grasp fold, A domain"/>
    <property type="match status" value="1"/>
</dbReference>
<keyword evidence="1 7" id="KW-0436">Ligase</keyword>
<feature type="binding site" evidence="7">
    <location>
        <begin position="355"/>
        <end position="356"/>
    </location>
    <ligand>
        <name>N(1)-(5-phospho-beta-D-ribosyl)glycinamide</name>
        <dbReference type="ChEBI" id="CHEBI:143788"/>
    </ligand>
</feature>
<dbReference type="RefSeq" id="WP_107583051.1">
    <property type="nucleotide sequence ID" value="NZ_JAERMS010000008.1"/>
</dbReference>
<feature type="domain" description="ATP-grasp" evidence="8">
    <location>
        <begin position="108"/>
        <end position="300"/>
    </location>
</feature>
<dbReference type="PANTHER" id="PTHR43055:SF1">
    <property type="entry name" value="FORMATE-DEPENDENT PHOSPHORIBOSYLGLYCINAMIDE FORMYLTRANSFERASE"/>
    <property type="match status" value="1"/>
</dbReference>
<feature type="binding site" evidence="7">
    <location>
        <position position="277"/>
    </location>
    <ligand>
        <name>N(1)-(5-phospho-beta-D-ribosyl)glycinamide</name>
        <dbReference type="ChEBI" id="CHEBI:143788"/>
    </ligand>
</feature>
<dbReference type="PROSITE" id="PS50975">
    <property type="entry name" value="ATP_GRASP"/>
    <property type="match status" value="1"/>
</dbReference>
<dbReference type="EMBL" id="JAERMS010000008">
    <property type="protein sequence ID" value="MBO1363018.1"/>
    <property type="molecule type" value="Genomic_DNA"/>
</dbReference>
<keyword evidence="10" id="KW-1185">Reference proteome</keyword>
<dbReference type="InterPro" id="IPR003135">
    <property type="entry name" value="ATP-grasp_carboxylate-amine"/>
</dbReference>
<comment type="function">
    <text evidence="7">Involved in the de novo purine biosynthesis. Catalyzes the transfer of formate to 5-phospho-ribosyl-glycinamide (GAR), producing 5-phospho-ribosyl-N-formylglycinamide (FGAR). Formate is provided by PurU via hydrolysis of 10-formyl-tetrahydrofolate.</text>
</comment>
<dbReference type="Pfam" id="PF22660">
    <property type="entry name" value="RS_preATP-grasp-like"/>
    <property type="match status" value="1"/>
</dbReference>
<comment type="catalytic activity">
    <reaction evidence="7">
        <text>N(1)-(5-phospho-beta-D-ribosyl)glycinamide + formate + ATP = N(2)-formyl-N(1)-(5-phospho-beta-D-ribosyl)glycinamide + ADP + phosphate + H(+)</text>
        <dbReference type="Rhea" id="RHEA:24829"/>
        <dbReference type="ChEBI" id="CHEBI:15378"/>
        <dbReference type="ChEBI" id="CHEBI:15740"/>
        <dbReference type="ChEBI" id="CHEBI:30616"/>
        <dbReference type="ChEBI" id="CHEBI:43474"/>
        <dbReference type="ChEBI" id="CHEBI:143788"/>
        <dbReference type="ChEBI" id="CHEBI:147286"/>
        <dbReference type="ChEBI" id="CHEBI:456216"/>
        <dbReference type="EC" id="6.3.1.21"/>
    </reaction>
</comment>
<dbReference type="HAMAP" id="MF_01643">
    <property type="entry name" value="PurT"/>
    <property type="match status" value="1"/>
</dbReference>
<accession>A0ABS3M4A8</accession>
<dbReference type="SUPFAM" id="SSF51246">
    <property type="entry name" value="Rudiment single hybrid motif"/>
    <property type="match status" value="1"/>
</dbReference>
<dbReference type="InterPro" id="IPR013815">
    <property type="entry name" value="ATP_grasp_subdomain_1"/>
</dbReference>
<dbReference type="InterPro" id="IPR048740">
    <property type="entry name" value="PurT_C"/>
</dbReference>
<dbReference type="SUPFAM" id="SSF56059">
    <property type="entry name" value="Glutathione synthetase ATP-binding domain-like"/>
    <property type="match status" value="1"/>
</dbReference>
<proteinExistence type="inferred from homology"/>
<name>A0ABS3M4A8_9BACT</name>
<organism evidence="9 10">
    <name type="scientific">Prevotella illustrans</name>
    <dbReference type="NCBI Taxonomy" id="2800387"/>
    <lineage>
        <taxon>Bacteria</taxon>
        <taxon>Pseudomonadati</taxon>
        <taxon>Bacteroidota</taxon>
        <taxon>Bacteroidia</taxon>
        <taxon>Bacteroidales</taxon>
        <taxon>Prevotellaceae</taxon>
        <taxon>Prevotella</taxon>
    </lineage>
</organism>
<dbReference type="Gene3D" id="3.30.470.20">
    <property type="entry name" value="ATP-grasp fold, B domain"/>
    <property type="match status" value="1"/>
</dbReference>
<evidence type="ECO:0000256" key="7">
    <source>
        <dbReference type="HAMAP-Rule" id="MF_01643"/>
    </source>
</evidence>
<feature type="binding site" evidence="7">
    <location>
        <begin position="149"/>
        <end position="154"/>
    </location>
    <ligand>
        <name>ATP</name>
        <dbReference type="ChEBI" id="CHEBI:30616"/>
    </ligand>
</feature>
<comment type="caution">
    <text evidence="9">The sequence shown here is derived from an EMBL/GenBank/DDBJ whole genome shotgun (WGS) entry which is preliminary data.</text>
</comment>
<gene>
    <name evidence="7 9" type="primary">purT</name>
    <name evidence="9" type="ORF">JHU38_04370</name>
</gene>
<evidence type="ECO:0000256" key="2">
    <source>
        <dbReference type="ARBA" id="ARBA00022723"/>
    </source>
</evidence>
<dbReference type="Proteomes" id="UP000664265">
    <property type="component" value="Unassembled WGS sequence"/>
</dbReference>
<feature type="binding site" evidence="7">
    <location>
        <position position="270"/>
    </location>
    <ligand>
        <name>Mg(2+)</name>
        <dbReference type="ChEBI" id="CHEBI:18420"/>
    </ligand>
</feature>
<keyword evidence="2 7" id="KW-0479">Metal-binding</keyword>
<evidence type="ECO:0000256" key="5">
    <source>
        <dbReference type="ARBA" id="ARBA00022840"/>
    </source>
</evidence>
<sequence>MKKIMLLGSGELGKEFTIAAKRAGLYVVACDKYDNAPAMQVADEREIFSMLDGDALTMAVRKHRPDIIVPEIEAIRTERLFDFERQGIQVVPSARAVNYTMNRRAIRDLASRELGLRTAKYFYAKTFDEFKTAADAIGFPCVVKPLMSSSGHGQSYVRNDDELEAAFHEAMEEGRGDVREVIIEEFIDFDSEFTLLTVTQKDGPTLFCPPIGHIQKGGDYRESWQPYHISDEALKQARHMAAEVTKALTGYGLWGVEFFMTKQGEVIFSELSPRPHDTGMVTLGHTTNLSEFELHLRAVMGWPIPAIHLEHYGCSAVVLAKEEADREPDYQLMEALKEDRTRVRVFGKPTQHVGRRMGVVLCYDELGADINLLRDKAKRLAETIIPD</sequence>
<evidence type="ECO:0000259" key="8">
    <source>
        <dbReference type="PROSITE" id="PS50975"/>
    </source>
</evidence>
<keyword evidence="6 7" id="KW-0460">Magnesium</keyword>
<evidence type="ECO:0000256" key="1">
    <source>
        <dbReference type="ARBA" id="ARBA00022598"/>
    </source>
</evidence>
<dbReference type="InterPro" id="IPR005862">
    <property type="entry name" value="PurT"/>
</dbReference>
<comment type="pathway">
    <text evidence="7">Purine metabolism; IMP biosynthesis via de novo pathway; N(2)-formyl-N(1)-(5-phospho-D-ribosyl)glycinamide from N(1)-(5-phospho-D-ribosyl)glycinamide (formate route): step 1/1.</text>
</comment>
<evidence type="ECO:0000256" key="4">
    <source>
        <dbReference type="ARBA" id="ARBA00022755"/>
    </source>
</evidence>
<dbReference type="InterPro" id="IPR016185">
    <property type="entry name" value="PreATP-grasp_dom_sf"/>
</dbReference>
<feature type="binding site" evidence="7">
    <location>
        <position position="192"/>
    </location>
    <ligand>
        <name>ATP</name>
        <dbReference type="ChEBI" id="CHEBI:30616"/>
    </ligand>
</feature>
<keyword evidence="5 7" id="KW-0067">ATP-binding</keyword>
<keyword evidence="9" id="KW-0808">Transferase</keyword>
<dbReference type="NCBIfam" id="NF006766">
    <property type="entry name" value="PRK09288.1"/>
    <property type="match status" value="1"/>
</dbReference>
<feature type="binding site" evidence="7">
    <location>
        <position position="144"/>
    </location>
    <ligand>
        <name>ATP</name>
        <dbReference type="ChEBI" id="CHEBI:30616"/>
    </ligand>
</feature>
<dbReference type="Pfam" id="PF21244">
    <property type="entry name" value="PurT_C"/>
    <property type="match status" value="1"/>
</dbReference>
<dbReference type="Gene3D" id="3.40.50.20">
    <property type="match status" value="1"/>
</dbReference>
<feature type="binding site" evidence="7">
    <location>
        <begin position="184"/>
        <end position="187"/>
    </location>
    <ligand>
        <name>ATP</name>
        <dbReference type="ChEBI" id="CHEBI:30616"/>
    </ligand>
</feature>
<comment type="subunit">
    <text evidence="7">Homodimer.</text>
</comment>
<reference evidence="9 10" key="1">
    <citation type="submission" date="2021-01" db="EMBL/GenBank/DDBJ databases">
        <title>Prevotella A2931 sp. nov.</title>
        <authorList>
            <person name="Buhl M."/>
            <person name="Oberhettinger P."/>
        </authorList>
    </citation>
    <scope>NUCLEOTIDE SEQUENCE [LARGE SCALE GENOMIC DNA]</scope>
    <source>
        <strain evidence="9 10">A2931</strain>
    </source>
</reference>
<evidence type="ECO:0000313" key="9">
    <source>
        <dbReference type="EMBL" id="MBO1363018.1"/>
    </source>
</evidence>
<dbReference type="EC" id="6.3.1.21" evidence="7"/>
<feature type="binding site" evidence="7">
    <location>
        <position position="257"/>
    </location>
    <ligand>
        <name>Mg(2+)</name>
        <dbReference type="ChEBI" id="CHEBI:18420"/>
    </ligand>
</feature>
<feature type="binding site" evidence="7">
    <location>
        <begin position="11"/>
        <end position="12"/>
    </location>
    <ligand>
        <name>N(1)-(5-phospho-beta-D-ribosyl)glycinamide</name>
        <dbReference type="ChEBI" id="CHEBI:143788"/>
    </ligand>
</feature>
<dbReference type="GO" id="GO:0016740">
    <property type="term" value="F:transferase activity"/>
    <property type="evidence" value="ECO:0007669"/>
    <property type="project" value="UniProtKB-KW"/>
</dbReference>
<keyword evidence="4 7" id="KW-0658">Purine biosynthesis</keyword>
<comment type="similarity">
    <text evidence="7">Belongs to the PurK/PurT family.</text>
</comment>
<feature type="binding site" evidence="7">
    <location>
        <position position="348"/>
    </location>
    <ligand>
        <name>N(1)-(5-phospho-beta-D-ribosyl)glycinamide</name>
        <dbReference type="ChEBI" id="CHEBI:143788"/>
    </ligand>
</feature>
<dbReference type="PANTHER" id="PTHR43055">
    <property type="entry name" value="FORMATE-DEPENDENT PHOSPHORIBOSYLGLYCINAMIDE FORMYLTRANSFERASE"/>
    <property type="match status" value="1"/>
</dbReference>
<dbReference type="InterPro" id="IPR011054">
    <property type="entry name" value="Rudment_hybrid_motif"/>
</dbReference>
<dbReference type="InterPro" id="IPR011761">
    <property type="entry name" value="ATP-grasp"/>
</dbReference>
<feature type="binding site" evidence="7">
    <location>
        <position position="71"/>
    </location>
    <ligand>
        <name>N(1)-(5-phospho-beta-D-ribosyl)glycinamide</name>
        <dbReference type="ChEBI" id="CHEBI:143788"/>
    </ligand>
</feature>
<dbReference type="InterPro" id="IPR054350">
    <property type="entry name" value="PurT/PurK_preATP-grasp"/>
</dbReference>
<dbReference type="Pfam" id="PF02222">
    <property type="entry name" value="ATP-grasp"/>
    <property type="match status" value="1"/>
</dbReference>
<dbReference type="SUPFAM" id="SSF52440">
    <property type="entry name" value="PreATP-grasp domain"/>
    <property type="match status" value="1"/>
</dbReference>
<feature type="binding site" evidence="7">
    <location>
        <position position="103"/>
    </location>
    <ligand>
        <name>ATP</name>
        <dbReference type="ChEBI" id="CHEBI:30616"/>
    </ligand>
</feature>
<evidence type="ECO:0000256" key="6">
    <source>
        <dbReference type="ARBA" id="ARBA00022842"/>
    </source>
</evidence>
<protein>
    <recommendedName>
        <fullName evidence="7">Formate-dependent phosphoribosylglycinamide formyltransferase</fullName>
        <ecNumber evidence="7">6.3.1.21</ecNumber>
    </recommendedName>
    <alternativeName>
        <fullName evidence="7">5'-phosphoribosylglycinamide transformylase 2</fullName>
    </alternativeName>
    <alternativeName>
        <fullName evidence="7">Formate-dependent GAR transformylase</fullName>
    </alternativeName>
    <alternativeName>
        <fullName evidence="7">GAR transformylase 2</fullName>
        <shortName evidence="7">GART 2</shortName>
    </alternativeName>
    <alternativeName>
        <fullName evidence="7">Non-folate glycinamide ribonucleotide transformylase</fullName>
    </alternativeName>
    <alternativeName>
        <fullName evidence="7">Phosphoribosylglycinamide formyltransferase 2</fullName>
    </alternativeName>
</protein>
<evidence type="ECO:0000313" key="10">
    <source>
        <dbReference type="Proteomes" id="UP000664265"/>
    </source>
</evidence>
<evidence type="ECO:0000256" key="3">
    <source>
        <dbReference type="ARBA" id="ARBA00022741"/>
    </source>
</evidence>